<dbReference type="Proteomes" id="UP001344251">
    <property type="component" value="Chromosome"/>
</dbReference>
<dbReference type="NCBIfam" id="NF033530">
    <property type="entry name" value="lasso_PqqD_Strm"/>
    <property type="match status" value="1"/>
</dbReference>
<reference evidence="1 2" key="1">
    <citation type="submission" date="2022-10" db="EMBL/GenBank/DDBJ databases">
        <title>The complete genomes of actinobacterial strains from the NBC collection.</title>
        <authorList>
            <person name="Joergensen T.S."/>
            <person name="Alvarez Arevalo M."/>
            <person name="Sterndorff E.B."/>
            <person name="Faurdal D."/>
            <person name="Vuksanovic O."/>
            <person name="Mourched A.-S."/>
            <person name="Charusanti P."/>
            <person name="Shaw S."/>
            <person name="Blin K."/>
            <person name="Weber T."/>
        </authorList>
    </citation>
    <scope>NUCLEOTIDE SEQUENCE [LARGE SCALE GENOMIC DNA]</scope>
    <source>
        <strain evidence="1 2">NBC 01774</strain>
    </source>
</reference>
<dbReference type="EMBL" id="CP109106">
    <property type="protein sequence ID" value="WSB67685.1"/>
    <property type="molecule type" value="Genomic_DNA"/>
</dbReference>
<sequence>MSLRMRADVALCETEDALVLLDERTGRYFQVNRTGAMILKELMAGSSVERVAANLARTYPVTLEEASHDVKRLLDQLAEEALVVS</sequence>
<evidence type="ECO:0000313" key="1">
    <source>
        <dbReference type="EMBL" id="WSB67685.1"/>
    </source>
</evidence>
<name>A0ABZ1FBN7_9ACTN</name>
<keyword evidence="2" id="KW-1185">Reference proteome</keyword>
<organism evidence="1 2">
    <name type="scientific">Streptomyces decoyicus</name>
    <dbReference type="NCBI Taxonomy" id="249567"/>
    <lineage>
        <taxon>Bacteria</taxon>
        <taxon>Bacillati</taxon>
        <taxon>Actinomycetota</taxon>
        <taxon>Actinomycetes</taxon>
        <taxon>Kitasatosporales</taxon>
        <taxon>Streptomycetaceae</taxon>
        <taxon>Streptomyces</taxon>
    </lineage>
</organism>
<dbReference type="RefSeq" id="WP_326617019.1">
    <property type="nucleotide sequence ID" value="NZ_CP109106.1"/>
</dbReference>
<dbReference type="InterPro" id="IPR008792">
    <property type="entry name" value="PQQD"/>
</dbReference>
<accession>A0ABZ1FBN7</accession>
<dbReference type="Pfam" id="PF05402">
    <property type="entry name" value="PqqD"/>
    <property type="match status" value="1"/>
</dbReference>
<dbReference type="InterPro" id="IPR041881">
    <property type="entry name" value="PqqD_sf"/>
</dbReference>
<evidence type="ECO:0000313" key="2">
    <source>
        <dbReference type="Proteomes" id="UP001344251"/>
    </source>
</evidence>
<proteinExistence type="predicted"/>
<gene>
    <name evidence="1" type="ORF">OG863_06760</name>
</gene>
<dbReference type="Gene3D" id="1.10.10.1150">
    <property type="entry name" value="Coenzyme PQQ synthesis protein D (PqqD)"/>
    <property type="match status" value="1"/>
</dbReference>
<protein>
    <submittedName>
        <fullName evidence="1">Lasso peptide biosynthesis PqqD family chaperone</fullName>
    </submittedName>
</protein>